<reference evidence="8 9" key="1">
    <citation type="submission" date="2020-02" db="EMBL/GenBank/DDBJ databases">
        <authorList>
            <person name="Zheng R.K."/>
            <person name="Sun C.M."/>
        </authorList>
    </citation>
    <scope>NUCLEOTIDE SEQUENCE [LARGE SCALE GENOMIC DNA]</scope>
    <source>
        <strain evidence="9">rifampicinis</strain>
    </source>
</reference>
<sequence length="241" mass="26530">MRATWLIFRREMGQYLTSPMAYLIGAAFLLLTGITFNSDLLASISVKPLDPAAVPSLLASILILFSPLLTMRLLAEEEREGTMELLLTAPVTDSSIVIGKFLSAWAFYTILLLLTLIYQVIAISISFPDISHMLGSYLGIWIYGGATLAIGTLFSATTENQILAAFLSLTTLFILYYGDNISQLISDVRVADVLFNLTLRGHFMASFAIGVLRAEDLVYYAGIIAIALFVAIQVVSSRRWR</sequence>
<dbReference type="PANTHER" id="PTHR30294:SF29">
    <property type="entry name" value="MULTIDRUG ABC TRANSPORTER PERMEASE YBHS-RELATED"/>
    <property type="match status" value="1"/>
</dbReference>
<evidence type="ECO:0000259" key="7">
    <source>
        <dbReference type="Pfam" id="PF12698"/>
    </source>
</evidence>
<name>A0A7S8E5D6_9CHLR</name>
<keyword evidence="4 6" id="KW-1133">Transmembrane helix</keyword>
<feature type="transmembrane region" description="Helical" evidence="6">
    <location>
        <begin position="162"/>
        <end position="178"/>
    </location>
</feature>
<accession>A0A7S8E5D6</accession>
<dbReference type="RefSeq" id="WP_195168778.1">
    <property type="nucleotide sequence ID" value="NZ_CP062983.1"/>
</dbReference>
<feature type="transmembrane region" description="Helical" evidence="6">
    <location>
        <begin position="20"/>
        <end position="42"/>
    </location>
</feature>
<dbReference type="AlphaFoldDB" id="A0A7S8E5D6"/>
<evidence type="ECO:0000313" key="8">
    <source>
        <dbReference type="EMBL" id="QPC80703.1"/>
    </source>
</evidence>
<evidence type="ECO:0000256" key="6">
    <source>
        <dbReference type="SAM" id="Phobius"/>
    </source>
</evidence>
<feature type="transmembrane region" description="Helical" evidence="6">
    <location>
        <begin position="134"/>
        <end position="156"/>
    </location>
</feature>
<feature type="transmembrane region" description="Helical" evidence="6">
    <location>
        <begin position="217"/>
        <end position="235"/>
    </location>
</feature>
<dbReference type="Pfam" id="PF12698">
    <property type="entry name" value="ABC2_membrane_3"/>
    <property type="match status" value="1"/>
</dbReference>
<feature type="transmembrane region" description="Helical" evidence="6">
    <location>
        <begin position="54"/>
        <end position="75"/>
    </location>
</feature>
<dbReference type="Proteomes" id="UP000594468">
    <property type="component" value="Chromosome"/>
</dbReference>
<evidence type="ECO:0000256" key="2">
    <source>
        <dbReference type="ARBA" id="ARBA00022475"/>
    </source>
</evidence>
<organism evidence="8 9">
    <name type="scientific">Phototrophicus methaneseepsis</name>
    <dbReference type="NCBI Taxonomy" id="2710758"/>
    <lineage>
        <taxon>Bacteria</taxon>
        <taxon>Bacillati</taxon>
        <taxon>Chloroflexota</taxon>
        <taxon>Candidatus Thermofontia</taxon>
        <taxon>Phototrophicales</taxon>
        <taxon>Phototrophicaceae</taxon>
        <taxon>Phototrophicus</taxon>
    </lineage>
</organism>
<evidence type="ECO:0000256" key="4">
    <source>
        <dbReference type="ARBA" id="ARBA00022989"/>
    </source>
</evidence>
<feature type="domain" description="ABC-2 type transporter transmembrane" evidence="7">
    <location>
        <begin position="54"/>
        <end position="176"/>
    </location>
</feature>
<protein>
    <submittedName>
        <fullName evidence="8">ABC transporter permease subunit</fullName>
    </submittedName>
</protein>
<dbReference type="InterPro" id="IPR013525">
    <property type="entry name" value="ABC2_TM"/>
</dbReference>
<dbReference type="EMBL" id="CP062983">
    <property type="protein sequence ID" value="QPC80703.1"/>
    <property type="molecule type" value="Genomic_DNA"/>
</dbReference>
<keyword evidence="5 6" id="KW-0472">Membrane</keyword>
<comment type="subcellular location">
    <subcellularLocation>
        <location evidence="1">Cell membrane</location>
        <topology evidence="1">Multi-pass membrane protein</topology>
    </subcellularLocation>
</comment>
<gene>
    <name evidence="8" type="ORF">G4Y79_13375</name>
</gene>
<feature type="transmembrane region" description="Helical" evidence="6">
    <location>
        <begin position="105"/>
        <end position="127"/>
    </location>
</feature>
<keyword evidence="3 6" id="KW-0812">Transmembrane</keyword>
<dbReference type="PANTHER" id="PTHR30294">
    <property type="entry name" value="MEMBRANE COMPONENT OF ABC TRANSPORTER YHHJ-RELATED"/>
    <property type="match status" value="1"/>
</dbReference>
<keyword evidence="2" id="KW-1003">Cell membrane</keyword>
<keyword evidence="9" id="KW-1185">Reference proteome</keyword>
<dbReference type="KEGG" id="pmet:G4Y79_13375"/>
<evidence type="ECO:0000256" key="3">
    <source>
        <dbReference type="ARBA" id="ARBA00022692"/>
    </source>
</evidence>
<evidence type="ECO:0000313" key="9">
    <source>
        <dbReference type="Proteomes" id="UP000594468"/>
    </source>
</evidence>
<dbReference type="GO" id="GO:0005886">
    <property type="term" value="C:plasma membrane"/>
    <property type="evidence" value="ECO:0007669"/>
    <property type="project" value="UniProtKB-SubCell"/>
</dbReference>
<dbReference type="GO" id="GO:0140359">
    <property type="term" value="F:ABC-type transporter activity"/>
    <property type="evidence" value="ECO:0007669"/>
    <property type="project" value="InterPro"/>
</dbReference>
<evidence type="ECO:0000256" key="5">
    <source>
        <dbReference type="ARBA" id="ARBA00023136"/>
    </source>
</evidence>
<proteinExistence type="predicted"/>
<dbReference type="InterPro" id="IPR051449">
    <property type="entry name" value="ABC-2_transporter_component"/>
</dbReference>
<evidence type="ECO:0000256" key="1">
    <source>
        <dbReference type="ARBA" id="ARBA00004651"/>
    </source>
</evidence>